<evidence type="ECO:0000313" key="2">
    <source>
        <dbReference type="Proteomes" id="UP001362899"/>
    </source>
</evidence>
<keyword evidence="2" id="KW-1185">Reference proteome</keyword>
<dbReference type="EMBL" id="BTGC01000003">
    <property type="protein sequence ID" value="GMM51109.1"/>
    <property type="molecule type" value="Genomic_DNA"/>
</dbReference>
<sequence length="80" mass="8947">MEGIPSGSLPLERVLEEISLARKDVLEREALLEKIRLQAQNDEENFAIEIDALQGKVTETGLAPGRIRRTDTVNLSNVFE</sequence>
<reference evidence="1 2" key="1">
    <citation type="journal article" date="2023" name="Elife">
        <title>Identification of key yeast species and microbe-microbe interactions impacting larval growth of Drosophila in the wild.</title>
        <authorList>
            <person name="Mure A."/>
            <person name="Sugiura Y."/>
            <person name="Maeda R."/>
            <person name="Honda K."/>
            <person name="Sakurai N."/>
            <person name="Takahashi Y."/>
            <person name="Watada M."/>
            <person name="Katoh T."/>
            <person name="Gotoh A."/>
            <person name="Gotoh Y."/>
            <person name="Taniguchi I."/>
            <person name="Nakamura K."/>
            <person name="Hayashi T."/>
            <person name="Katayama T."/>
            <person name="Uemura T."/>
            <person name="Hattori Y."/>
        </authorList>
    </citation>
    <scope>NUCLEOTIDE SEQUENCE [LARGE SCALE GENOMIC DNA]</scope>
    <source>
        <strain evidence="1 2">SB-73</strain>
    </source>
</reference>
<accession>A0AAV5RKN7</accession>
<dbReference type="AlphaFoldDB" id="A0AAV5RKN7"/>
<dbReference type="Proteomes" id="UP001362899">
    <property type="component" value="Unassembled WGS sequence"/>
</dbReference>
<name>A0AAV5RKN7_STABA</name>
<organism evidence="1 2">
    <name type="scientific">Starmerella bacillaris</name>
    <name type="common">Yeast</name>
    <name type="synonym">Candida zemplinina</name>
    <dbReference type="NCBI Taxonomy" id="1247836"/>
    <lineage>
        <taxon>Eukaryota</taxon>
        <taxon>Fungi</taxon>
        <taxon>Dikarya</taxon>
        <taxon>Ascomycota</taxon>
        <taxon>Saccharomycotina</taxon>
        <taxon>Dipodascomycetes</taxon>
        <taxon>Dipodascales</taxon>
        <taxon>Trichomonascaceae</taxon>
        <taxon>Starmerella</taxon>
    </lineage>
</organism>
<comment type="caution">
    <text evidence="1">The sequence shown here is derived from an EMBL/GenBank/DDBJ whole genome shotgun (WGS) entry which is preliminary data.</text>
</comment>
<gene>
    <name evidence="1" type="ORF">DASB73_020670</name>
</gene>
<proteinExistence type="predicted"/>
<evidence type="ECO:0000313" key="1">
    <source>
        <dbReference type="EMBL" id="GMM51109.1"/>
    </source>
</evidence>
<protein>
    <submittedName>
        <fullName evidence="1">Uncharacterized protein</fullName>
    </submittedName>
</protein>